<dbReference type="InterPro" id="IPR045338">
    <property type="entry name" value="DUF6535"/>
</dbReference>
<feature type="transmembrane region" description="Helical" evidence="2">
    <location>
        <begin position="46"/>
        <end position="69"/>
    </location>
</feature>
<evidence type="ECO:0000256" key="1">
    <source>
        <dbReference type="SAM" id="MobiDB-lite"/>
    </source>
</evidence>
<reference evidence="4 5" key="1">
    <citation type="submission" date="2014-06" db="EMBL/GenBank/DDBJ databases">
        <title>Evolutionary Origins and Diversification of the Mycorrhizal Mutualists.</title>
        <authorList>
            <consortium name="DOE Joint Genome Institute"/>
            <consortium name="Mycorrhizal Genomics Consortium"/>
            <person name="Kohler A."/>
            <person name="Kuo A."/>
            <person name="Nagy L.G."/>
            <person name="Floudas D."/>
            <person name="Copeland A."/>
            <person name="Barry K.W."/>
            <person name="Cichocki N."/>
            <person name="Veneault-Fourrey C."/>
            <person name="LaButti K."/>
            <person name="Lindquist E.A."/>
            <person name="Lipzen A."/>
            <person name="Lundell T."/>
            <person name="Morin E."/>
            <person name="Murat C."/>
            <person name="Riley R."/>
            <person name="Ohm R."/>
            <person name="Sun H."/>
            <person name="Tunlid A."/>
            <person name="Henrissat B."/>
            <person name="Grigoriev I.V."/>
            <person name="Hibbett D.S."/>
            <person name="Martin F."/>
        </authorList>
    </citation>
    <scope>NUCLEOTIDE SEQUENCE [LARGE SCALE GENOMIC DNA]</scope>
    <source>
        <strain evidence="4 5">SS14</strain>
    </source>
</reference>
<organism evidence="4 5">
    <name type="scientific">Sphaerobolus stellatus (strain SS14)</name>
    <dbReference type="NCBI Taxonomy" id="990650"/>
    <lineage>
        <taxon>Eukaryota</taxon>
        <taxon>Fungi</taxon>
        <taxon>Dikarya</taxon>
        <taxon>Basidiomycota</taxon>
        <taxon>Agaricomycotina</taxon>
        <taxon>Agaricomycetes</taxon>
        <taxon>Phallomycetidae</taxon>
        <taxon>Geastrales</taxon>
        <taxon>Sphaerobolaceae</taxon>
        <taxon>Sphaerobolus</taxon>
    </lineage>
</organism>
<dbReference type="AlphaFoldDB" id="A0A0C9V4X6"/>
<proteinExistence type="predicted"/>
<evidence type="ECO:0000259" key="3">
    <source>
        <dbReference type="Pfam" id="PF20153"/>
    </source>
</evidence>
<feature type="region of interest" description="Disordered" evidence="1">
    <location>
        <begin position="903"/>
        <end position="926"/>
    </location>
</feature>
<dbReference type="OrthoDB" id="2686251at2759"/>
<keyword evidence="2" id="KW-1133">Transmembrane helix</keyword>
<name>A0A0C9V4X6_SPHS4</name>
<dbReference type="EMBL" id="KN837226">
    <property type="protein sequence ID" value="KIJ32540.1"/>
    <property type="molecule type" value="Genomic_DNA"/>
</dbReference>
<feature type="transmembrane region" description="Helical" evidence="2">
    <location>
        <begin position="121"/>
        <end position="147"/>
    </location>
</feature>
<evidence type="ECO:0000313" key="5">
    <source>
        <dbReference type="Proteomes" id="UP000054279"/>
    </source>
</evidence>
<keyword evidence="5" id="KW-1185">Reference proteome</keyword>
<feature type="domain" description="DUF6535" evidence="3">
    <location>
        <begin position="4"/>
        <end position="128"/>
    </location>
</feature>
<gene>
    <name evidence="4" type="ORF">M422DRAFT_265711</name>
</gene>
<keyword evidence="2" id="KW-0812">Transmembrane</keyword>
<dbReference type="HOGENOM" id="CLU_014252_0_0_1"/>
<dbReference type="Proteomes" id="UP000054279">
    <property type="component" value="Unassembled WGS sequence"/>
</dbReference>
<keyword evidence="2" id="KW-0472">Membrane</keyword>
<protein>
    <recommendedName>
        <fullName evidence="3">DUF6535 domain-containing protein</fullName>
    </recommendedName>
</protein>
<evidence type="ECO:0000313" key="4">
    <source>
        <dbReference type="EMBL" id="KIJ32540.1"/>
    </source>
</evidence>
<evidence type="ECO:0000256" key="2">
    <source>
        <dbReference type="SAM" id="Phobius"/>
    </source>
</evidence>
<sequence length="926" mass="105822">MQADLSPAPSDTTNALLMLLIHTIDNATFADQNLTLPQWNGPSSTIIWTQAFAYASLAASLLAAFGAVLGKQWLAHYKSTRFGHGTLEKRGKQREEKYLGIKKWKLDAFLDSLPVLLQLSFLFFGISLSARIGVIFYILTLTVALLFPHTPFENQITRGILSQINSCVILRFFRFTIRRFFRFTIRRFFQITIRYFFRFTIRDFFRHKIPHFFQRGMVLSKRMFHKFQNYDGHPNSAVNVWKNYAYDLKTLDPSATAIQWLMDTSTDPETRTIAVKQSLKVGWSPHTDHTDLYYAIRSLWIHSMDLDNNMLQGFIHFKYIVGVKQGWIGGLQSASLSAQDKGNYTYITCGHVFDIQPETLKKGYDIYDTVKHTFTIDILWVSHILPYDLILSKDGFQGFSQDNKICSDLIEECLRHNEELVIANGLLALALWKNVGDIPPELVSKIDKSNYINTLLGIIAFNLPMSFPSWSESSLIQPFANIYSQFEQHRLLIFPEDKWKDLIIWALDTTQLEVALNANKSSGHLKSVLQILTHANSFRALDYTHTGGTGFKHPVPFQEPLQKACNSLINYAIGIHNEDQDALHNTLLLLSSVDWSNLGSRPCDEFMECLVHTMHSSREALRNAALSVVYALRFQLVLLESSAGLSDRISQALFTVAEPMKVQPADDSSPDPIFVGVQLLHINEYTGMQYAQLIHTLMQQSTWRLQCIRDGHIKAAIVMLEKLLWYTGDRFWWYSRDRFTHSVVAVELISAWFSCFEIENQEGKEGQAEILTNSLGMLYKALSFVQSCIVKHRRWLRIPGFEGKATISPSEILSILTNLLPAISNIVAFMDGIAPESAEPHSEEAYSVMESVRELRSLCSRRPRLLTMVSRPNEFEIDVEEWKSLEDRLFDLAGKFGWTWARESQEDSEDHGEKNVQAITDPATQV</sequence>
<accession>A0A0C9V4X6</accession>
<dbReference type="Pfam" id="PF20153">
    <property type="entry name" value="DUF6535"/>
    <property type="match status" value="1"/>
</dbReference>